<proteinExistence type="predicted"/>
<evidence type="ECO:0000313" key="1">
    <source>
        <dbReference type="EMBL" id="KHF99632.1"/>
    </source>
</evidence>
<gene>
    <name evidence="3" type="ORF">F383_05044</name>
    <name evidence="2" type="ORF">F383_17550</name>
    <name evidence="1" type="ORF">F383_38512</name>
</gene>
<dbReference type="EMBL" id="KN420459">
    <property type="protein sequence ID" value="KHG22051.1"/>
    <property type="molecule type" value="Genomic_DNA"/>
</dbReference>
<dbReference type="AlphaFoldDB" id="A0A0B0MBT3"/>
<dbReference type="Proteomes" id="UP000032142">
    <property type="component" value="Unassembled WGS sequence"/>
</dbReference>
<name>A0A0B0MBT3_GOSAR</name>
<reference evidence="1" key="1">
    <citation type="submission" date="2014-09" db="EMBL/GenBank/DDBJ databases">
        <title>G. arboreum L. cv. AKA8401 A2 genome assembly version 1.0.</title>
        <authorList>
            <person name="Mudge J."/>
            <person name="Ramaraj T."/>
            <person name="Lindquist I.E."/>
            <person name="Bharti A.K."/>
            <person name="Sundararajan A."/>
            <person name="Cameron C.T."/>
            <person name="Woodward J.E."/>
            <person name="May G.D."/>
            <person name="Brubaker C."/>
            <person name="Broadhvest J."/>
            <person name="Wilkins T.A."/>
        </authorList>
    </citation>
    <scope>NUCLEOTIDE SEQUENCE</scope>
</reference>
<keyword evidence="4" id="KW-1185">Reference proteome</keyword>
<protein>
    <submittedName>
        <fullName evidence="1">Uncharacterized protein</fullName>
    </submittedName>
</protein>
<sequence length="17" mass="1815">MSLGYLSSELVELSLSS</sequence>
<organism evidence="1 4">
    <name type="scientific">Gossypium arboreum</name>
    <name type="common">Tree cotton</name>
    <name type="synonym">Gossypium nanking</name>
    <dbReference type="NCBI Taxonomy" id="29729"/>
    <lineage>
        <taxon>Eukaryota</taxon>
        <taxon>Viridiplantae</taxon>
        <taxon>Streptophyta</taxon>
        <taxon>Embryophyta</taxon>
        <taxon>Tracheophyta</taxon>
        <taxon>Spermatophyta</taxon>
        <taxon>Magnoliopsida</taxon>
        <taxon>eudicotyledons</taxon>
        <taxon>Gunneridae</taxon>
        <taxon>Pentapetalae</taxon>
        <taxon>rosids</taxon>
        <taxon>malvids</taxon>
        <taxon>Malvales</taxon>
        <taxon>Malvaceae</taxon>
        <taxon>Malvoideae</taxon>
        <taxon>Gossypium</taxon>
    </lineage>
</organism>
<evidence type="ECO:0000313" key="3">
    <source>
        <dbReference type="EMBL" id="KHG22051.1"/>
    </source>
</evidence>
<dbReference type="EMBL" id="JRRC01087609">
    <property type="protein sequence ID" value="KHF99632.1"/>
    <property type="molecule type" value="Genomic_DNA"/>
</dbReference>
<reference evidence="4" key="2">
    <citation type="submission" date="2014-09" db="EMBL/GenBank/DDBJ databases">
        <authorList>
            <person name="Mudge J."/>
            <person name="Ramaraj T."/>
            <person name="Lindquist I.E."/>
            <person name="Bharti A.K."/>
            <person name="Sundararajan A."/>
            <person name="Cameron C.T."/>
            <person name="Woodward J.E."/>
            <person name="May G.D."/>
            <person name="Brubaker C."/>
            <person name="Broadhvest J."/>
            <person name="Wilkins T.A."/>
        </authorList>
    </citation>
    <scope>NUCLEOTIDE SEQUENCE</scope>
    <source>
        <strain evidence="4">cv. AKA8401</strain>
    </source>
</reference>
<dbReference type="EMBL" id="KN401182">
    <property type="protein sequence ID" value="KHG14259.1"/>
    <property type="molecule type" value="Genomic_DNA"/>
</dbReference>
<accession>A0A0B0MBT3</accession>
<evidence type="ECO:0000313" key="4">
    <source>
        <dbReference type="Proteomes" id="UP000032142"/>
    </source>
</evidence>
<evidence type="ECO:0000313" key="2">
    <source>
        <dbReference type="EMBL" id="KHG14259.1"/>
    </source>
</evidence>